<reference evidence="3 4" key="1">
    <citation type="journal article" date="2015" name="Genome Announc.">
        <title>Expanding the biotechnology potential of lactobacilli through comparative genomics of 213 strains and associated genera.</title>
        <authorList>
            <person name="Sun Z."/>
            <person name="Harris H.M."/>
            <person name="McCann A."/>
            <person name="Guo C."/>
            <person name="Argimon S."/>
            <person name="Zhang W."/>
            <person name="Yang X."/>
            <person name="Jeffery I.B."/>
            <person name="Cooney J.C."/>
            <person name="Kagawa T.F."/>
            <person name="Liu W."/>
            <person name="Song Y."/>
            <person name="Salvetti E."/>
            <person name="Wrobel A."/>
            <person name="Rasinkangas P."/>
            <person name="Parkhill J."/>
            <person name="Rea M.C."/>
            <person name="O'Sullivan O."/>
            <person name="Ritari J."/>
            <person name="Douillard F.P."/>
            <person name="Paul Ross R."/>
            <person name="Yang R."/>
            <person name="Briner A.E."/>
            <person name="Felis G.E."/>
            <person name="de Vos W.M."/>
            <person name="Barrangou R."/>
            <person name="Klaenhammer T.R."/>
            <person name="Caufield P.W."/>
            <person name="Cui Y."/>
            <person name="Zhang H."/>
            <person name="O'Toole P.W."/>
        </authorList>
    </citation>
    <scope>NUCLEOTIDE SEQUENCE [LARGE SCALE GENOMIC DNA]</scope>
    <source>
        <strain evidence="3 4">DSM 16761</strain>
    </source>
</reference>
<feature type="transmembrane region" description="Helical" evidence="1">
    <location>
        <begin position="70"/>
        <end position="96"/>
    </location>
</feature>
<name>A0A0R1VV91_9LACO</name>
<dbReference type="InterPro" id="IPR017946">
    <property type="entry name" value="PLC-like_Pdiesterase_TIM-brl"/>
</dbReference>
<dbReference type="Proteomes" id="UP000051307">
    <property type="component" value="Unassembled WGS sequence"/>
</dbReference>
<protein>
    <submittedName>
        <fullName evidence="3">Glycerophosphodiester phosphodiesterase</fullName>
    </submittedName>
</protein>
<dbReference type="eggNOG" id="COG4781">
    <property type="taxonomic scope" value="Bacteria"/>
</dbReference>
<feature type="transmembrane region" description="Helical" evidence="1">
    <location>
        <begin position="251"/>
        <end position="281"/>
    </location>
</feature>
<dbReference type="PROSITE" id="PS51704">
    <property type="entry name" value="GP_PDE"/>
    <property type="match status" value="1"/>
</dbReference>
<dbReference type="CDD" id="cd08579">
    <property type="entry name" value="GDPD_memb_like"/>
    <property type="match status" value="1"/>
</dbReference>
<evidence type="ECO:0000259" key="2">
    <source>
        <dbReference type="PROSITE" id="PS51704"/>
    </source>
</evidence>
<keyword evidence="1" id="KW-0812">Transmembrane</keyword>
<dbReference type="OrthoDB" id="384721at2"/>
<feature type="transmembrane region" description="Helical" evidence="1">
    <location>
        <begin position="163"/>
        <end position="191"/>
    </location>
</feature>
<keyword evidence="1" id="KW-1133">Transmembrane helix</keyword>
<keyword evidence="1" id="KW-0472">Membrane</keyword>
<gene>
    <name evidence="3" type="ORF">FC59_GL001540</name>
</gene>
<dbReference type="Pfam" id="PF10110">
    <property type="entry name" value="GPDPase_memb"/>
    <property type="match status" value="1"/>
</dbReference>
<evidence type="ECO:0000313" key="3">
    <source>
        <dbReference type="EMBL" id="KRM06873.1"/>
    </source>
</evidence>
<dbReference type="EMBL" id="AZFU01000003">
    <property type="protein sequence ID" value="KRM06873.1"/>
    <property type="molecule type" value="Genomic_DNA"/>
</dbReference>
<dbReference type="InterPro" id="IPR018476">
    <property type="entry name" value="GlyceroP-diester-Pdiesterase_M"/>
</dbReference>
<dbReference type="AlphaFoldDB" id="A0A0R1VV91"/>
<dbReference type="RefSeq" id="WP_025015270.1">
    <property type="nucleotide sequence ID" value="NZ_AZFU01000003.1"/>
</dbReference>
<evidence type="ECO:0000256" key="1">
    <source>
        <dbReference type="SAM" id="Phobius"/>
    </source>
</evidence>
<dbReference type="GO" id="GO:0008081">
    <property type="term" value="F:phosphoric diester hydrolase activity"/>
    <property type="evidence" value="ECO:0007669"/>
    <property type="project" value="InterPro"/>
</dbReference>
<proteinExistence type="predicted"/>
<dbReference type="InterPro" id="IPR030395">
    <property type="entry name" value="GP_PDE_dom"/>
</dbReference>
<evidence type="ECO:0000313" key="4">
    <source>
        <dbReference type="Proteomes" id="UP000051307"/>
    </source>
</evidence>
<feature type="domain" description="GP-PDE" evidence="2">
    <location>
        <begin position="333"/>
        <end position="561"/>
    </location>
</feature>
<sequence length="585" mass="67112">MKAINEIKDFSAEFKQNWLQYLVLFTGISVLNQFVFIPFFRYITTFVLQKGAIPFVSLSNLEIILTKHPFVALALLIELAALLFVIYSQFALLILVIKNQFDVKESLSEYGQCLKHFRLGSLLLLAIYFLLIVPFANIVFRTPLLAKLKIPQFIVDYMTRDSILLTILVVFYVVIFIFALHFLFTLPIMVLDKTTTREAMKKSASLMKKSWRKVLGFFITLGIIAILAMVINSVLAYLLQLLWDIFPKELALILATINLSLFQVISELLLIWTSAISLLFLIIIKITTKEEKLPNASHNKAIVTPIMIIWIFAIIVNGVENVFYLTGIDDHAPVTISHRGVNDKNGVQNTIEALKKTAKFKPDYVEIDVHETKDNQFIIIHDENLKKLTGVDKEPKDLTVKQLTQLTAKEDGHRGKVVSLDQYIKAAKKLKQKLLIEIKTTQHDSKNFVANFNKKYGQIILRNKYQVQSLDYTAVKKMQQLNSKIPVLYIQPYNLTYPHSAADGYSMEYSTLTSDFIWQAHLQNHVVYAWTVNNTAEMKKMMYEHVDGVITDDVAKLNTTIEDFEGRKSYAERLLNYMTAFPILD</sequence>
<feature type="transmembrane region" description="Helical" evidence="1">
    <location>
        <begin position="117"/>
        <end position="140"/>
    </location>
</feature>
<dbReference type="PANTHER" id="PTHR46211:SF8">
    <property type="entry name" value="PHOSPHODIESTERASE"/>
    <property type="match status" value="1"/>
</dbReference>
<dbReference type="SUPFAM" id="SSF51695">
    <property type="entry name" value="PLC-like phosphodiesterases"/>
    <property type="match status" value="1"/>
</dbReference>
<feature type="transmembrane region" description="Helical" evidence="1">
    <location>
        <begin position="21"/>
        <end position="40"/>
    </location>
</feature>
<dbReference type="Gene3D" id="3.20.20.190">
    <property type="entry name" value="Phosphatidylinositol (PI) phosphodiesterase"/>
    <property type="match status" value="1"/>
</dbReference>
<feature type="transmembrane region" description="Helical" evidence="1">
    <location>
        <begin position="301"/>
        <end position="319"/>
    </location>
</feature>
<organism evidence="3 4">
    <name type="scientific">Lactobacillus kitasatonis DSM 16761 = JCM 1039</name>
    <dbReference type="NCBI Taxonomy" id="1423767"/>
    <lineage>
        <taxon>Bacteria</taxon>
        <taxon>Bacillati</taxon>
        <taxon>Bacillota</taxon>
        <taxon>Bacilli</taxon>
        <taxon>Lactobacillales</taxon>
        <taxon>Lactobacillaceae</taxon>
        <taxon>Lactobacillus</taxon>
    </lineage>
</organism>
<dbReference type="GO" id="GO:0006629">
    <property type="term" value="P:lipid metabolic process"/>
    <property type="evidence" value="ECO:0007669"/>
    <property type="project" value="InterPro"/>
</dbReference>
<feature type="transmembrane region" description="Helical" evidence="1">
    <location>
        <begin position="214"/>
        <end position="239"/>
    </location>
</feature>
<dbReference type="PATRIC" id="fig|1423767.3.peg.1598"/>
<dbReference type="PANTHER" id="PTHR46211">
    <property type="entry name" value="GLYCEROPHOSPHORYL DIESTER PHOSPHODIESTERASE"/>
    <property type="match status" value="1"/>
</dbReference>
<accession>A0A0R1VV91</accession>
<dbReference type="Pfam" id="PF03009">
    <property type="entry name" value="GDPD"/>
    <property type="match status" value="1"/>
</dbReference>
<comment type="caution">
    <text evidence="3">The sequence shown here is derived from an EMBL/GenBank/DDBJ whole genome shotgun (WGS) entry which is preliminary data.</text>
</comment>
<dbReference type="eggNOG" id="COG0584">
    <property type="taxonomic scope" value="Bacteria"/>
</dbReference>